<accession>A0A0F9BM74</accession>
<proteinExistence type="predicted"/>
<organism evidence="1">
    <name type="scientific">marine sediment metagenome</name>
    <dbReference type="NCBI Taxonomy" id="412755"/>
    <lineage>
        <taxon>unclassified sequences</taxon>
        <taxon>metagenomes</taxon>
        <taxon>ecological metagenomes</taxon>
    </lineage>
</organism>
<dbReference type="EMBL" id="LAZR01037153">
    <property type="protein sequence ID" value="KKL22954.1"/>
    <property type="molecule type" value="Genomic_DNA"/>
</dbReference>
<feature type="non-terminal residue" evidence="1">
    <location>
        <position position="128"/>
    </location>
</feature>
<evidence type="ECO:0000313" key="1">
    <source>
        <dbReference type="EMBL" id="KKL22954.1"/>
    </source>
</evidence>
<name>A0A0F9BM74_9ZZZZ</name>
<reference evidence="1" key="1">
    <citation type="journal article" date="2015" name="Nature">
        <title>Complex archaea that bridge the gap between prokaryotes and eukaryotes.</title>
        <authorList>
            <person name="Spang A."/>
            <person name="Saw J.H."/>
            <person name="Jorgensen S.L."/>
            <person name="Zaremba-Niedzwiedzka K."/>
            <person name="Martijn J."/>
            <person name="Lind A.E."/>
            <person name="van Eijk R."/>
            <person name="Schleper C."/>
            <person name="Guy L."/>
            <person name="Ettema T.J."/>
        </authorList>
    </citation>
    <scope>NUCLEOTIDE SEQUENCE</scope>
</reference>
<dbReference type="AlphaFoldDB" id="A0A0F9BM74"/>
<comment type="caution">
    <text evidence="1">The sequence shown here is derived from an EMBL/GenBank/DDBJ whole genome shotgun (WGS) entry which is preliminary data.</text>
</comment>
<sequence>MPSDANLILVNIAALDSASHGAGSGSDETSGAGAAISVPESAELAATLFLGEASSDPASQAETLVMTIQVSTDGGSTWGTLAVFRSIAASELSGTSGTALDESTGSATFRRAIACRTPKADSDQSGLV</sequence>
<protein>
    <recommendedName>
        <fullName evidence="2">Exo-alpha-sialidase</fullName>
    </recommendedName>
</protein>
<evidence type="ECO:0008006" key="2">
    <source>
        <dbReference type="Google" id="ProtNLM"/>
    </source>
</evidence>
<gene>
    <name evidence="1" type="ORF">LCGC14_2430260</name>
</gene>